<dbReference type="RefSeq" id="WP_072658341.1">
    <property type="nucleotide sequence ID" value="NZ_BDFD01000001.1"/>
</dbReference>
<keyword evidence="1" id="KW-0812">Transmembrane</keyword>
<reference evidence="3 4" key="1">
    <citation type="journal article" date="2017" name="Arch. Microbiol.">
        <title>Mariprofundus micogutta sp. nov., a novel iron-oxidizing zetaproteobacterium isolated from a deep-sea hydrothermal field at the Bayonnaise knoll of the Izu-Ogasawara arc, and a description of Mariprofundales ord. nov. and Zetaproteobacteria classis nov.</title>
        <authorList>
            <person name="Makita H."/>
            <person name="Tanaka E."/>
            <person name="Mitsunobu S."/>
            <person name="Miyazaki M."/>
            <person name="Nunoura T."/>
            <person name="Uematsu K."/>
            <person name="Takaki Y."/>
            <person name="Nishi S."/>
            <person name="Shimamura S."/>
            <person name="Takai K."/>
        </authorList>
    </citation>
    <scope>NUCLEOTIDE SEQUENCE [LARGE SCALE GENOMIC DNA]</scope>
    <source>
        <strain evidence="3 4">ET2</strain>
    </source>
</reference>
<organism evidence="3 4">
    <name type="scientific">Mariprofundus micogutta</name>
    <dbReference type="NCBI Taxonomy" id="1921010"/>
    <lineage>
        <taxon>Bacteria</taxon>
        <taxon>Pseudomonadati</taxon>
        <taxon>Pseudomonadota</taxon>
        <taxon>Candidatius Mariprofundia</taxon>
        <taxon>Mariprofundales</taxon>
        <taxon>Mariprofundaceae</taxon>
        <taxon>Mariprofundus</taxon>
    </lineage>
</organism>
<keyword evidence="1" id="KW-1133">Transmembrane helix</keyword>
<gene>
    <name evidence="3" type="ORF">MMIC_P0071</name>
</gene>
<keyword evidence="4" id="KW-1185">Reference proteome</keyword>
<protein>
    <recommendedName>
        <fullName evidence="5">Nickel transport protein</fullName>
    </recommendedName>
</protein>
<dbReference type="OrthoDB" id="8557099at2"/>
<evidence type="ECO:0000256" key="1">
    <source>
        <dbReference type="SAM" id="Phobius"/>
    </source>
</evidence>
<accession>A0A1L8CJP9</accession>
<comment type="caution">
    <text evidence="3">The sequence shown here is derived from an EMBL/GenBank/DDBJ whole genome shotgun (WGS) entry which is preliminary data.</text>
</comment>
<sequence>MKIKVLAGVMLAVALFSFTAQAAMSWAPAPAKHGHGGHGGRHAAKTFMLHDGVGAELSLINPKLSVMPMQGEHGRVTVKSTGMDNYHALLATRSDGKLYESAVRYVYMFGKPSGESPSLLIKHAKAALEIKPAPLAREHWRYYSNTEAVFVVSYKGKPLANTTVLLKTANGSDAVLQTDVAGKLIVALPEDFSIIKSGRMGNRPSEFLLTANYAEGEQRFTTTFSSAYHINPEHWQSTELGLATVVAGMLLGGLITVRSRRRKEK</sequence>
<dbReference type="STRING" id="1921010.MMIC_P0071"/>
<dbReference type="AlphaFoldDB" id="A0A1L8CJP9"/>
<evidence type="ECO:0000313" key="4">
    <source>
        <dbReference type="Proteomes" id="UP000231632"/>
    </source>
</evidence>
<feature type="chain" id="PRO_5012069433" description="Nickel transport protein" evidence="2">
    <location>
        <begin position="23"/>
        <end position="265"/>
    </location>
</feature>
<keyword evidence="1" id="KW-0472">Membrane</keyword>
<proteinExistence type="predicted"/>
<evidence type="ECO:0008006" key="5">
    <source>
        <dbReference type="Google" id="ProtNLM"/>
    </source>
</evidence>
<evidence type="ECO:0000256" key="2">
    <source>
        <dbReference type="SAM" id="SignalP"/>
    </source>
</evidence>
<evidence type="ECO:0000313" key="3">
    <source>
        <dbReference type="EMBL" id="GAV19142.1"/>
    </source>
</evidence>
<feature type="signal peptide" evidence="2">
    <location>
        <begin position="1"/>
        <end position="22"/>
    </location>
</feature>
<keyword evidence="2" id="KW-0732">Signal</keyword>
<dbReference type="Proteomes" id="UP000231632">
    <property type="component" value="Unassembled WGS sequence"/>
</dbReference>
<name>A0A1L8CJP9_9PROT</name>
<feature type="transmembrane region" description="Helical" evidence="1">
    <location>
        <begin position="240"/>
        <end position="257"/>
    </location>
</feature>
<dbReference type="EMBL" id="BDFD01000001">
    <property type="protein sequence ID" value="GAV19142.1"/>
    <property type="molecule type" value="Genomic_DNA"/>
</dbReference>